<sequence length="151" mass="17228">MLKKITLIKLLPLCLLFLLSACGQSNELGEPQLTPEQVSLGFFEAIYVDRDVDKAKKFVSPDIWDVIDHYHIASAVQRNVLGLSMKQVTMSIDEIDIDFFRKFTDDVTVIVKMQGLKGGQKWIDDRTIRLHKKGNTWIIVEILPEKGRIEG</sequence>
<protein>
    <recommendedName>
        <fullName evidence="6">Lipoprotein</fullName>
    </recommendedName>
</protein>
<evidence type="ECO:0000313" key="3">
    <source>
        <dbReference type="EMBL" id="RPA22837.1"/>
    </source>
</evidence>
<reference evidence="3" key="3">
    <citation type="submission" date="2018-11" db="EMBL/GenBank/DDBJ databases">
        <authorList>
            <person name="Hwang Y.J."/>
            <person name="Hwang C.Y."/>
        </authorList>
    </citation>
    <scope>NUCLEOTIDE SEQUENCE</scope>
    <source>
        <strain evidence="3">R106</strain>
    </source>
</reference>
<gene>
    <name evidence="3" type="ORF">EGC77_20460</name>
    <name evidence="2" type="ORF">EGC80_13655</name>
</gene>
<organism evidence="3 5">
    <name type="scientific">Shewanella psychromarinicola</name>
    <dbReference type="NCBI Taxonomy" id="2487742"/>
    <lineage>
        <taxon>Bacteria</taxon>
        <taxon>Pseudomonadati</taxon>
        <taxon>Pseudomonadota</taxon>
        <taxon>Gammaproteobacteria</taxon>
        <taxon>Alteromonadales</taxon>
        <taxon>Shewanellaceae</taxon>
        <taxon>Shewanella</taxon>
    </lineage>
</organism>
<accession>A0A3N4DE81</accession>
<keyword evidence="1" id="KW-0732">Signal</keyword>
<name>A0A3N4DE81_9GAMM</name>
<reference evidence="2 4" key="1">
    <citation type="submission" date="2018-11" db="EMBL/GenBank/DDBJ databases">
        <title>Shewanella sp. M2.</title>
        <authorList>
            <person name="Hwang Y.J."/>
            <person name="Hwang C.Y."/>
        </authorList>
    </citation>
    <scope>NUCLEOTIDE SEQUENCE [LARGE SCALE GENOMIC DNA]</scope>
    <source>
        <strain evidence="2 4">M2</strain>
    </source>
</reference>
<dbReference type="AlphaFoldDB" id="A0A3N4DE81"/>
<dbReference type="PROSITE" id="PS51257">
    <property type="entry name" value="PROKAR_LIPOPROTEIN"/>
    <property type="match status" value="1"/>
</dbReference>
<evidence type="ECO:0008006" key="6">
    <source>
        <dbReference type="Google" id="ProtNLM"/>
    </source>
</evidence>
<evidence type="ECO:0000313" key="2">
    <source>
        <dbReference type="EMBL" id="AZG35820.1"/>
    </source>
</evidence>
<feature type="signal peptide" evidence="1">
    <location>
        <begin position="1"/>
        <end position="25"/>
    </location>
</feature>
<dbReference type="RefSeq" id="WP_124014102.1">
    <property type="nucleotide sequence ID" value="NZ_CP034073.1"/>
</dbReference>
<dbReference type="KEGG" id="spsr:EGC80_13655"/>
<keyword evidence="4" id="KW-1185">Reference proteome</keyword>
<evidence type="ECO:0000313" key="4">
    <source>
        <dbReference type="Proteomes" id="UP000273778"/>
    </source>
</evidence>
<dbReference type="EMBL" id="RKKB01000025">
    <property type="protein sequence ID" value="RPA22837.1"/>
    <property type="molecule type" value="Genomic_DNA"/>
</dbReference>
<dbReference type="Proteomes" id="UP000278855">
    <property type="component" value="Unassembled WGS sequence"/>
</dbReference>
<dbReference type="OrthoDB" id="5767078at2"/>
<evidence type="ECO:0000313" key="5">
    <source>
        <dbReference type="Proteomes" id="UP000278855"/>
    </source>
</evidence>
<proteinExistence type="predicted"/>
<dbReference type="EMBL" id="CP034073">
    <property type="protein sequence ID" value="AZG35820.1"/>
    <property type="molecule type" value="Genomic_DNA"/>
</dbReference>
<reference evidence="5" key="2">
    <citation type="submission" date="2018-11" db="EMBL/GenBank/DDBJ databases">
        <title>Shewanella sp. R106.</title>
        <authorList>
            <person name="Hwang Y.J."/>
            <person name="Hwang C.Y."/>
        </authorList>
    </citation>
    <scope>NUCLEOTIDE SEQUENCE [LARGE SCALE GENOMIC DNA]</scope>
    <source>
        <strain evidence="5">R106</strain>
    </source>
</reference>
<feature type="chain" id="PRO_5018282623" description="Lipoprotein" evidence="1">
    <location>
        <begin position="26"/>
        <end position="151"/>
    </location>
</feature>
<dbReference type="Proteomes" id="UP000273778">
    <property type="component" value="Chromosome"/>
</dbReference>
<evidence type="ECO:0000256" key="1">
    <source>
        <dbReference type="SAM" id="SignalP"/>
    </source>
</evidence>